<dbReference type="GO" id="GO:0003677">
    <property type="term" value="F:DNA binding"/>
    <property type="evidence" value="ECO:0007669"/>
    <property type="project" value="InterPro"/>
</dbReference>
<keyword evidence="3" id="KW-0805">Transcription regulation</keyword>
<evidence type="ECO:0000313" key="9">
    <source>
        <dbReference type="Proteomes" id="UP000616885"/>
    </source>
</evidence>
<dbReference type="InterPro" id="IPR050815">
    <property type="entry name" value="TF_fung"/>
</dbReference>
<dbReference type="InterPro" id="IPR036864">
    <property type="entry name" value="Zn2-C6_fun-type_DNA-bd_sf"/>
</dbReference>
<comment type="caution">
    <text evidence="8">The sequence shown here is derived from an EMBL/GenBank/DDBJ whole genome shotgun (WGS) entry which is preliminary data.</text>
</comment>
<evidence type="ECO:0000259" key="7">
    <source>
        <dbReference type="PROSITE" id="PS50048"/>
    </source>
</evidence>
<dbReference type="SUPFAM" id="SSF57701">
    <property type="entry name" value="Zn2/Cys6 DNA-binding domain"/>
    <property type="match status" value="1"/>
</dbReference>
<dbReference type="AlphaFoldDB" id="A0A8H7K3G6"/>
<organism evidence="8 9">
    <name type="scientific">Bionectria ochroleuca</name>
    <name type="common">Gliocladium roseum</name>
    <dbReference type="NCBI Taxonomy" id="29856"/>
    <lineage>
        <taxon>Eukaryota</taxon>
        <taxon>Fungi</taxon>
        <taxon>Dikarya</taxon>
        <taxon>Ascomycota</taxon>
        <taxon>Pezizomycotina</taxon>
        <taxon>Sordariomycetes</taxon>
        <taxon>Hypocreomycetidae</taxon>
        <taxon>Hypocreales</taxon>
        <taxon>Bionectriaceae</taxon>
        <taxon>Clonostachys</taxon>
    </lineage>
</organism>
<dbReference type="CDD" id="cd00067">
    <property type="entry name" value="GAL4"/>
    <property type="match status" value="1"/>
</dbReference>
<evidence type="ECO:0000256" key="6">
    <source>
        <dbReference type="SAM" id="MobiDB-lite"/>
    </source>
</evidence>
<dbReference type="PANTHER" id="PTHR47338:SF10">
    <property type="entry name" value="TRANSCRIPTION FACTOR DOMAIN-CONTAINING PROTEIN-RELATED"/>
    <property type="match status" value="1"/>
</dbReference>
<name>A0A8H7K3G6_BIOOC</name>
<keyword evidence="4" id="KW-0804">Transcription</keyword>
<dbReference type="PROSITE" id="PS50048">
    <property type="entry name" value="ZN2_CY6_FUNGAL_2"/>
    <property type="match status" value="1"/>
</dbReference>
<dbReference type="GO" id="GO:0000981">
    <property type="term" value="F:DNA-binding transcription factor activity, RNA polymerase II-specific"/>
    <property type="evidence" value="ECO:0007669"/>
    <property type="project" value="InterPro"/>
</dbReference>
<evidence type="ECO:0000256" key="4">
    <source>
        <dbReference type="ARBA" id="ARBA00023163"/>
    </source>
</evidence>
<accession>A0A8H7K3G6</accession>
<evidence type="ECO:0000256" key="2">
    <source>
        <dbReference type="ARBA" id="ARBA00022723"/>
    </source>
</evidence>
<evidence type="ECO:0000256" key="3">
    <source>
        <dbReference type="ARBA" id="ARBA00023015"/>
    </source>
</evidence>
<dbReference type="InterPro" id="IPR001138">
    <property type="entry name" value="Zn2Cys6_DnaBD"/>
</dbReference>
<evidence type="ECO:0000256" key="1">
    <source>
        <dbReference type="ARBA" id="ARBA00004123"/>
    </source>
</evidence>
<dbReference type="CDD" id="cd12148">
    <property type="entry name" value="fungal_TF_MHR"/>
    <property type="match status" value="1"/>
</dbReference>
<dbReference type="Pfam" id="PF00172">
    <property type="entry name" value="Zn_clus"/>
    <property type="match status" value="1"/>
</dbReference>
<feature type="compositionally biased region" description="Polar residues" evidence="6">
    <location>
        <begin position="110"/>
        <end position="124"/>
    </location>
</feature>
<dbReference type="GO" id="GO:0005634">
    <property type="term" value="C:nucleus"/>
    <property type="evidence" value="ECO:0007669"/>
    <property type="project" value="UniProtKB-SubCell"/>
</dbReference>
<dbReference type="EMBL" id="JADCTT010000019">
    <property type="protein sequence ID" value="KAF9742908.1"/>
    <property type="molecule type" value="Genomic_DNA"/>
</dbReference>
<protein>
    <recommendedName>
        <fullName evidence="7">Zn(2)-C6 fungal-type domain-containing protein</fullName>
    </recommendedName>
</protein>
<evidence type="ECO:0000256" key="5">
    <source>
        <dbReference type="ARBA" id="ARBA00023242"/>
    </source>
</evidence>
<feature type="domain" description="Zn(2)-C6 fungal-type" evidence="7">
    <location>
        <begin position="20"/>
        <end position="50"/>
    </location>
</feature>
<dbReference type="InterPro" id="IPR007219">
    <property type="entry name" value="XnlR_reg_dom"/>
</dbReference>
<dbReference type="Proteomes" id="UP000616885">
    <property type="component" value="Unassembled WGS sequence"/>
</dbReference>
<comment type="subcellular location">
    <subcellularLocation>
        <location evidence="1">Nucleus</location>
    </subcellularLocation>
</comment>
<feature type="region of interest" description="Disordered" evidence="6">
    <location>
        <begin position="105"/>
        <end position="124"/>
    </location>
</feature>
<evidence type="ECO:0000313" key="8">
    <source>
        <dbReference type="EMBL" id="KAF9742908.1"/>
    </source>
</evidence>
<dbReference type="SMART" id="SM00066">
    <property type="entry name" value="GAL4"/>
    <property type="match status" value="1"/>
</dbReference>
<proteinExistence type="predicted"/>
<dbReference type="GO" id="GO:0008270">
    <property type="term" value="F:zinc ion binding"/>
    <property type="evidence" value="ECO:0007669"/>
    <property type="project" value="InterPro"/>
</dbReference>
<gene>
    <name evidence="8" type="ORF">IM811_007090</name>
</gene>
<dbReference type="Pfam" id="PF04082">
    <property type="entry name" value="Fungal_trans"/>
    <property type="match status" value="1"/>
</dbReference>
<keyword evidence="2" id="KW-0479">Metal-binding</keyword>
<reference evidence="8" key="1">
    <citation type="submission" date="2020-10" db="EMBL/GenBank/DDBJ databases">
        <title>High-Quality Genome Resource of Clonostachys rosea strain S41 by Oxford Nanopore Long-Read Sequencing.</title>
        <authorList>
            <person name="Wang H."/>
        </authorList>
    </citation>
    <scope>NUCLEOTIDE SEQUENCE</scope>
    <source>
        <strain evidence="8">S41</strain>
    </source>
</reference>
<dbReference type="GO" id="GO:0006351">
    <property type="term" value="P:DNA-templated transcription"/>
    <property type="evidence" value="ECO:0007669"/>
    <property type="project" value="InterPro"/>
</dbReference>
<dbReference type="PANTHER" id="PTHR47338">
    <property type="entry name" value="ZN(II)2CYS6 TRANSCRIPTION FACTOR (EUROFUNG)-RELATED"/>
    <property type="match status" value="1"/>
</dbReference>
<dbReference type="Gene3D" id="4.10.240.10">
    <property type="entry name" value="Zn(2)-C6 fungal-type DNA-binding domain"/>
    <property type="match status" value="1"/>
</dbReference>
<keyword evidence="5" id="KW-0539">Nucleus</keyword>
<feature type="region of interest" description="Disordered" evidence="6">
    <location>
        <begin position="46"/>
        <end position="99"/>
    </location>
</feature>
<dbReference type="SMART" id="SM00906">
    <property type="entry name" value="Fungal_trans"/>
    <property type="match status" value="1"/>
</dbReference>
<feature type="compositionally biased region" description="Polar residues" evidence="6">
    <location>
        <begin position="77"/>
        <end position="90"/>
    </location>
</feature>
<sequence>MRELRSAASGPLPSDPPSRVCDRCVRRKVKCDQERPTCSRCFQRGESCSYTSTRRKPGPSRGSHYNTLRAKSKRSSTKPSQGRPNSLNESPTPDATLTPAAPIFTHQQDDSPYQSSSTFLDTPAEASTSHQSVIELGITPHQEQDLLHKYFEIIQDASPIFSKDRFLQGYKESCSLDLISAMVAITAKLTKSDIFVDSSQLDSHIDMLLHLESLEVDMIGDCPSLDEFRKACLLAVYEFHQFPGHQSWLRIDRLTRMAYRVGLDRLENMRALYSDWEAVGEQDMQEWRAVWWCIYHLDSYCNLATGTPFLIEDDNISTSLIQCHPNNTPPDLYMPPRSGSLWEILPPITSNTQTSLRNINFITVAATRQVGLAARMHLLRGKEETITHLAHIERNLLALRLALPSGWLNPRRNAFSDESPADHHARLITVLHLIMAQLLVSILSCSCSCSENQDEEWLVNWQRVLESCQDIATVASAWNSSLCSTVDPAISLTIFTALVFLDLHQKSSLISAASLKSTTQHKDILRLQLEHFASIWTLPRLLTCIIIQGLQRVSFWAALQHANSLDNVALRSPLAPSMAPVHLVFPISVRRL</sequence>